<dbReference type="PANTHER" id="PTHR45742:SF3">
    <property type="entry name" value="COMPLEMENT COMPONENT C9"/>
    <property type="match status" value="1"/>
</dbReference>
<dbReference type="AlphaFoldDB" id="A0A670YNW2"/>
<evidence type="ECO:0000256" key="8">
    <source>
        <dbReference type="ARBA" id="ARBA00022537"/>
    </source>
</evidence>
<keyword evidence="5" id="KW-1134">Transmembrane beta strand</keyword>
<dbReference type="PROSITE" id="PS50092">
    <property type="entry name" value="TSP1"/>
    <property type="match status" value="2"/>
</dbReference>
<evidence type="ECO:0000256" key="5">
    <source>
        <dbReference type="ARBA" id="ARBA00022452"/>
    </source>
</evidence>
<evidence type="ECO:0000256" key="2">
    <source>
        <dbReference type="ARBA" id="ARBA00004613"/>
    </source>
</evidence>
<evidence type="ECO:0000256" key="7">
    <source>
        <dbReference type="ARBA" id="ARBA00022536"/>
    </source>
</evidence>
<comment type="similarity">
    <text evidence="3">Belongs to the complement C6/C7/C8/C9 family.</text>
</comment>
<keyword evidence="8" id="KW-1052">Target cell membrane</keyword>
<comment type="subunit">
    <text evidence="21">Homooligomer; about 20 C9 chains oligomerize to give rise to a huge beta-barrel that forms a 100 Angstrom diameter pore in target membranes. Component of the membrane attack complex (MAC), composed of complement C5b, C6, C7, C8A, C8B, C8G and multiple copies of the pore-forming subunit C9.</text>
</comment>
<keyword evidence="12" id="KW-0391">Immunity</keyword>
<accession>A0A670YNW2</accession>
<comment type="subcellular location">
    <subcellularLocation>
        <location evidence="2">Secreted</location>
    </subcellularLocation>
    <subcellularLocation>
        <location evidence="1">Target cell membrane</location>
        <topology evidence="1">Multi-pass membrane protein</topology>
    </subcellularLocation>
</comment>
<evidence type="ECO:0000256" key="19">
    <source>
        <dbReference type="ARBA" id="ARBA00023298"/>
    </source>
</evidence>
<keyword evidence="16 22" id="KW-1015">Disulfide bond</keyword>
<evidence type="ECO:0000256" key="6">
    <source>
        <dbReference type="ARBA" id="ARBA00022525"/>
    </source>
</evidence>
<feature type="region of interest" description="Disordered" evidence="23">
    <location>
        <begin position="554"/>
        <end position="575"/>
    </location>
</feature>
<dbReference type="InterPro" id="IPR002172">
    <property type="entry name" value="LDrepeatLR_classA_rpt"/>
</dbReference>
<dbReference type="SMART" id="SM00457">
    <property type="entry name" value="MACPF"/>
    <property type="match status" value="1"/>
</dbReference>
<dbReference type="InterPro" id="IPR036383">
    <property type="entry name" value="TSP1_rpt_sf"/>
</dbReference>
<dbReference type="CDD" id="cd00112">
    <property type="entry name" value="LDLa"/>
    <property type="match status" value="1"/>
</dbReference>
<evidence type="ECO:0000256" key="3">
    <source>
        <dbReference type="ARBA" id="ARBA00009214"/>
    </source>
</evidence>
<feature type="disulfide bond" evidence="22">
    <location>
        <begin position="97"/>
        <end position="109"/>
    </location>
</feature>
<evidence type="ECO:0000256" key="24">
    <source>
        <dbReference type="SAM" id="SignalP"/>
    </source>
</evidence>
<evidence type="ECO:0000313" key="27">
    <source>
        <dbReference type="Proteomes" id="UP000472273"/>
    </source>
</evidence>
<dbReference type="GO" id="GO:0044218">
    <property type="term" value="C:other organism cell membrane"/>
    <property type="evidence" value="ECO:0007669"/>
    <property type="project" value="UniProtKB-KW"/>
</dbReference>
<name>A0A670YNW2_PSETE</name>
<dbReference type="SMART" id="SM00192">
    <property type="entry name" value="LDLa"/>
    <property type="match status" value="1"/>
</dbReference>
<evidence type="ECO:0000256" key="4">
    <source>
        <dbReference type="ARBA" id="ARBA00018261"/>
    </source>
</evidence>
<keyword evidence="13" id="KW-0180">Complement pathway</keyword>
<dbReference type="Proteomes" id="UP000472273">
    <property type="component" value="Unplaced"/>
</dbReference>
<dbReference type="InterPro" id="IPR000884">
    <property type="entry name" value="TSP1_rpt"/>
</dbReference>
<evidence type="ECO:0000256" key="13">
    <source>
        <dbReference type="ARBA" id="ARBA00022875"/>
    </source>
</evidence>
<evidence type="ECO:0000256" key="9">
    <source>
        <dbReference type="ARBA" id="ARBA00022588"/>
    </source>
</evidence>
<feature type="chain" id="PRO_5025681576" description="Complement component C9" evidence="24">
    <location>
        <begin position="19"/>
        <end position="592"/>
    </location>
</feature>
<dbReference type="InterPro" id="IPR020864">
    <property type="entry name" value="MACPF"/>
</dbReference>
<dbReference type="SUPFAM" id="SSF82895">
    <property type="entry name" value="TSP-1 type 1 repeat"/>
    <property type="match status" value="2"/>
</dbReference>
<dbReference type="GO" id="GO:0006957">
    <property type="term" value="P:complement activation, alternative pathway"/>
    <property type="evidence" value="ECO:0007669"/>
    <property type="project" value="UniProtKB-KW"/>
</dbReference>
<dbReference type="SUPFAM" id="SSF57424">
    <property type="entry name" value="LDL receptor-like module"/>
    <property type="match status" value="1"/>
</dbReference>
<evidence type="ECO:0000259" key="25">
    <source>
        <dbReference type="PROSITE" id="PS51412"/>
    </source>
</evidence>
<protein>
    <recommendedName>
        <fullName evidence="4">Complement component C9</fullName>
    </recommendedName>
</protein>
<evidence type="ECO:0000256" key="20">
    <source>
        <dbReference type="ARBA" id="ARBA00093294"/>
    </source>
</evidence>
<dbReference type="PANTHER" id="PTHR45742">
    <property type="entry name" value="COMPLEMENT COMPONENT C6"/>
    <property type="match status" value="1"/>
</dbReference>
<keyword evidence="15" id="KW-0472">Membrane</keyword>
<evidence type="ECO:0000256" key="21">
    <source>
        <dbReference type="ARBA" id="ARBA00093512"/>
    </source>
</evidence>
<dbReference type="OMA" id="FSVRKCH"/>
<dbReference type="GO" id="GO:0005579">
    <property type="term" value="C:membrane attack complex"/>
    <property type="evidence" value="ECO:0007669"/>
    <property type="project" value="UniProtKB-KW"/>
</dbReference>
<evidence type="ECO:0000256" key="1">
    <source>
        <dbReference type="ARBA" id="ARBA00004276"/>
    </source>
</evidence>
<dbReference type="Gene3D" id="4.10.400.10">
    <property type="entry name" value="Low-density Lipoprotein Receptor"/>
    <property type="match status" value="1"/>
</dbReference>
<comment type="function">
    <text evidence="20">Pore-forming component of the membrane attack complex (MAC), a multiprotein complex activated by the complement cascade, which inserts into a target cell membrane and forms a pore, leading to target cell membrane rupture and cell lysis. The MAC is initiated by proteolytic cleavage of C5 into complement C5b in response to the classical, alternative, lectin and GZMK complement pathways. The complement pathways consist in a cascade of proteins that leads to phagocytosis and breakdown of pathogens and signaling that strengthens the adaptive immune system. Constitutes the pore-forming subunit of the MAC complex: during MAC assembly, C9 associates with the C5b8 intermediate complex, and polymerizes to complete the pore.</text>
</comment>
<dbReference type="Gene3D" id="2.20.100.10">
    <property type="entry name" value="Thrombospondin type-1 (TSP1) repeat"/>
    <property type="match status" value="2"/>
</dbReference>
<sequence length="592" mass="65379">MSTSLLLIGVLCILGANSFASVGKARVTREPNAPEPIDCSLTAWTDWGPCSPCSEERHRSRSIEKFGQFGGKPCIVSLSDRQHCEPKSPCPDERGQCKDQEFECENGYCLKNRLVCNTENDCGDFSDEDNCEETKRPPCGDRDIDVSELGRTAGQGLNVLGMTPAQTAFQNEFYNGICDRVRDGNSATYYRKPWNLAVLNYDTRGDKHFTSEFYSDQASAVKEIFNKKSLSFGVNLSVKLTPTESDVSGTVGGGFSFSKSSNMSEFLKTSPIYLHVKSNIQLGTFQMRKRDLRLSDTFLEEIKVLPSTYEKGEYFKFLETYGTHYSQRGTVGGKYELIYVLDNQTLSSQGFTAEDVNSCLGFNLGVTVTVKDLAEATADFKAKQCKTGGFKNSEESGVIRDVVSLVQGGTTATLTKLNELLSSNVNLIDAEHYFEWAATLPQAPVVISQELTPISELVPLKIPDSRIKKVNLDRAVEDYVAEYSACKCKPCLHGGTAMLIEGKCECTCNPFYKGDACEIPKSPFIPVQPVIDGNWNCWSSWSMCQHRERQRTRECNNPAPESDGKSCPGTSLTDSEKSRTCLLSVAIPSLVV</sequence>
<evidence type="ECO:0000256" key="11">
    <source>
        <dbReference type="ARBA" id="ARBA00022852"/>
    </source>
</evidence>
<keyword evidence="7" id="KW-0245">EGF-like domain</keyword>
<keyword evidence="24" id="KW-0732">Signal</keyword>
<keyword evidence="17" id="KW-0179">Complement alternate pathway</keyword>
<dbReference type="GeneTree" id="ENSGT00940000159777"/>
<dbReference type="Ensembl" id="ENSPTXT00000013105.1">
    <property type="protein sequence ID" value="ENSPTXP00000012699.1"/>
    <property type="gene ID" value="ENSPTXG00000008912.1"/>
</dbReference>
<dbReference type="PROSITE" id="PS50068">
    <property type="entry name" value="LDLRA_2"/>
    <property type="match status" value="1"/>
</dbReference>
<keyword evidence="11" id="KW-0204">Cytolysis</keyword>
<evidence type="ECO:0000256" key="16">
    <source>
        <dbReference type="ARBA" id="ARBA00023157"/>
    </source>
</evidence>
<keyword evidence="18" id="KW-0325">Glycoprotein</keyword>
<evidence type="ECO:0000256" key="17">
    <source>
        <dbReference type="ARBA" id="ARBA00023162"/>
    </source>
</evidence>
<keyword evidence="6" id="KW-0964">Secreted</keyword>
<keyword evidence="9" id="KW-0399">Innate immunity</keyword>
<feature type="disulfide bond" evidence="22">
    <location>
        <begin position="104"/>
        <end position="122"/>
    </location>
</feature>
<gene>
    <name evidence="26" type="primary">LOC113446318</name>
</gene>
<feature type="disulfide bond" evidence="22">
    <location>
        <begin position="116"/>
        <end position="131"/>
    </location>
</feature>
<dbReference type="PROSITE" id="PS00279">
    <property type="entry name" value="MACPF_1"/>
    <property type="match status" value="1"/>
</dbReference>
<dbReference type="InterPro" id="IPR036055">
    <property type="entry name" value="LDL_receptor-like_sf"/>
</dbReference>
<dbReference type="InterPro" id="IPR001862">
    <property type="entry name" value="MAC_perforin"/>
</dbReference>
<reference evidence="26" key="1">
    <citation type="submission" date="2025-08" db="UniProtKB">
        <authorList>
            <consortium name="Ensembl"/>
        </authorList>
    </citation>
    <scope>IDENTIFICATION</scope>
</reference>
<dbReference type="InterPro" id="IPR023415">
    <property type="entry name" value="LDLR_class-A_CS"/>
</dbReference>
<evidence type="ECO:0000256" key="14">
    <source>
        <dbReference type="ARBA" id="ARBA00023058"/>
    </source>
</evidence>
<dbReference type="GO" id="GO:0006958">
    <property type="term" value="P:complement activation, classical pathway"/>
    <property type="evidence" value="ECO:0007669"/>
    <property type="project" value="UniProtKB-KW"/>
</dbReference>
<keyword evidence="19" id="KW-1053">Target membrane</keyword>
<feature type="domain" description="MACPF" evidence="25">
    <location>
        <begin position="135"/>
        <end position="487"/>
    </location>
</feature>
<evidence type="ECO:0000256" key="10">
    <source>
        <dbReference type="ARBA" id="ARBA00022692"/>
    </source>
</evidence>
<feature type="signal peptide" evidence="24">
    <location>
        <begin position="1"/>
        <end position="18"/>
    </location>
</feature>
<evidence type="ECO:0000256" key="22">
    <source>
        <dbReference type="PROSITE-ProRule" id="PRU00124"/>
    </source>
</evidence>
<evidence type="ECO:0000256" key="15">
    <source>
        <dbReference type="ARBA" id="ARBA00023136"/>
    </source>
</evidence>
<proteinExistence type="inferred from homology"/>
<dbReference type="GO" id="GO:0005576">
    <property type="term" value="C:extracellular region"/>
    <property type="evidence" value="ECO:0007669"/>
    <property type="project" value="UniProtKB-SubCell"/>
</dbReference>
<dbReference type="InterPro" id="IPR020863">
    <property type="entry name" value="MACPF_CS"/>
</dbReference>
<evidence type="ECO:0000313" key="26">
    <source>
        <dbReference type="Ensembl" id="ENSPTXP00000012699.1"/>
    </source>
</evidence>
<evidence type="ECO:0000256" key="12">
    <source>
        <dbReference type="ARBA" id="ARBA00022859"/>
    </source>
</evidence>
<dbReference type="SMART" id="SM00209">
    <property type="entry name" value="TSP1"/>
    <property type="match status" value="2"/>
</dbReference>
<dbReference type="GO" id="GO:0031640">
    <property type="term" value="P:killing of cells of another organism"/>
    <property type="evidence" value="ECO:0007669"/>
    <property type="project" value="UniProtKB-KW"/>
</dbReference>
<keyword evidence="10" id="KW-0812">Transmembrane</keyword>
<evidence type="ECO:0000256" key="23">
    <source>
        <dbReference type="SAM" id="MobiDB-lite"/>
    </source>
</evidence>
<keyword evidence="14" id="KW-0473">Membrane attack complex</keyword>
<dbReference type="PROSITE" id="PS51412">
    <property type="entry name" value="MACPF_2"/>
    <property type="match status" value="1"/>
</dbReference>
<dbReference type="Gene3D" id="2.10.25.10">
    <property type="entry name" value="Laminin"/>
    <property type="match status" value="1"/>
</dbReference>
<keyword evidence="27" id="KW-1185">Reference proteome</keyword>
<organism evidence="26 27">
    <name type="scientific">Pseudonaja textilis</name>
    <name type="common">Eastern brown snake</name>
    <dbReference type="NCBI Taxonomy" id="8673"/>
    <lineage>
        <taxon>Eukaryota</taxon>
        <taxon>Metazoa</taxon>
        <taxon>Chordata</taxon>
        <taxon>Craniata</taxon>
        <taxon>Vertebrata</taxon>
        <taxon>Euteleostomi</taxon>
        <taxon>Lepidosauria</taxon>
        <taxon>Squamata</taxon>
        <taxon>Bifurcata</taxon>
        <taxon>Unidentata</taxon>
        <taxon>Episquamata</taxon>
        <taxon>Toxicofera</taxon>
        <taxon>Serpentes</taxon>
        <taxon>Colubroidea</taxon>
        <taxon>Elapidae</taxon>
        <taxon>Hydrophiinae</taxon>
        <taxon>Pseudonaja</taxon>
    </lineage>
</organism>
<evidence type="ECO:0000256" key="18">
    <source>
        <dbReference type="ARBA" id="ARBA00023180"/>
    </source>
</evidence>
<dbReference type="PRINTS" id="PR00764">
    <property type="entry name" value="COMPLEMENTC9"/>
</dbReference>
<dbReference type="SUPFAM" id="SSF57196">
    <property type="entry name" value="EGF/Laminin"/>
    <property type="match status" value="1"/>
</dbReference>
<dbReference type="Pfam" id="PF01823">
    <property type="entry name" value="MACPF"/>
    <property type="match status" value="1"/>
</dbReference>
<reference evidence="26" key="2">
    <citation type="submission" date="2025-09" db="UniProtKB">
        <authorList>
            <consortium name="Ensembl"/>
        </authorList>
    </citation>
    <scope>IDENTIFICATION</scope>
</reference>
<dbReference type="Pfam" id="PF00057">
    <property type="entry name" value="Ldl_recept_a"/>
    <property type="match status" value="1"/>
</dbReference>
<dbReference type="PROSITE" id="PS01209">
    <property type="entry name" value="LDLRA_1"/>
    <property type="match status" value="1"/>
</dbReference>